<dbReference type="RefSeq" id="WP_005606524.1">
    <property type="nucleotide sequence ID" value="NZ_CP102283.1"/>
</dbReference>
<dbReference type="Gene3D" id="1.10.1760.20">
    <property type="match status" value="1"/>
</dbReference>
<dbReference type="eggNOG" id="COG4720">
    <property type="taxonomic scope" value="Bacteria"/>
</dbReference>
<accession>C8NIX2</accession>
<dbReference type="HOGENOM" id="CLU_069956_1_1_9"/>
<gene>
    <name evidence="2" type="ORF">HMPREF0444_1867</name>
</gene>
<feature type="transmembrane region" description="Helical" evidence="1">
    <location>
        <begin position="104"/>
        <end position="127"/>
    </location>
</feature>
<feature type="transmembrane region" description="Helical" evidence="1">
    <location>
        <begin position="147"/>
        <end position="166"/>
    </location>
</feature>
<dbReference type="STRING" id="638301.HMPREF0444_1867"/>
<reference evidence="2 3" key="1">
    <citation type="submission" date="2009-08" db="EMBL/GenBank/DDBJ databases">
        <authorList>
            <person name="Muzny D."/>
            <person name="Qin X."/>
            <person name="Deng J."/>
            <person name="Jiang H."/>
            <person name="Liu Y."/>
            <person name="Qu J."/>
            <person name="Song X.-Z."/>
            <person name="Zhang L."/>
            <person name="Thornton R."/>
            <person name="Coyle M."/>
            <person name="Francisco L."/>
            <person name="Jackson L."/>
            <person name="Javaid M."/>
            <person name="Korchina V."/>
            <person name="Kovar C."/>
            <person name="Mata R."/>
            <person name="Mathew T."/>
            <person name="Ngo R."/>
            <person name="Nguyen L."/>
            <person name="Nguyen N."/>
            <person name="Okwuonu G."/>
            <person name="Ongeri F."/>
            <person name="Pham C."/>
            <person name="Simmons D."/>
            <person name="Wilczek-Boney K."/>
            <person name="Hale W."/>
            <person name="Jakkamsetti A."/>
            <person name="Pham P."/>
            <person name="Ruth R."/>
            <person name="San Lucas F."/>
            <person name="Warren J."/>
            <person name="Zhang J."/>
            <person name="Zhao Z."/>
            <person name="Zhou C."/>
            <person name="Zhu D."/>
            <person name="Lee S."/>
            <person name="Bess C."/>
            <person name="Blankenburg K."/>
            <person name="Forbes L."/>
            <person name="Fu Q."/>
            <person name="Gubbala S."/>
            <person name="Hirani K."/>
            <person name="Jayaseelan J.C."/>
            <person name="Lara F."/>
            <person name="Munidasa M."/>
            <person name="Palculict T."/>
            <person name="Patil S."/>
            <person name="Pu L.-L."/>
            <person name="Saada N."/>
            <person name="Tang L."/>
            <person name="Weissenberger G."/>
            <person name="Zhu Y."/>
            <person name="Hemphill L."/>
            <person name="Shang Y."/>
            <person name="Youmans B."/>
            <person name="Ayvaz T."/>
            <person name="Ross M."/>
            <person name="Santibanez J."/>
            <person name="Aqrawi P."/>
            <person name="Gross S."/>
            <person name="Joshi V."/>
            <person name="Fowler G."/>
            <person name="Nazareth L."/>
            <person name="Reid J."/>
            <person name="Worley K."/>
            <person name="Petrosino J."/>
            <person name="Highlander S."/>
            <person name="Gibbs R."/>
        </authorList>
    </citation>
    <scope>NUCLEOTIDE SEQUENCE [LARGE SCALE GENOMIC DNA]</scope>
    <source>
        <strain evidence="2 3">ATCC 49175</strain>
    </source>
</reference>
<feature type="transmembrane region" description="Helical" evidence="1">
    <location>
        <begin position="6"/>
        <end position="25"/>
    </location>
</feature>
<proteinExistence type="predicted"/>
<evidence type="ECO:0000313" key="2">
    <source>
        <dbReference type="EMBL" id="EEW36519.1"/>
    </source>
</evidence>
<feature type="transmembrane region" description="Helical" evidence="1">
    <location>
        <begin position="72"/>
        <end position="92"/>
    </location>
</feature>
<evidence type="ECO:0000313" key="3">
    <source>
        <dbReference type="Proteomes" id="UP000005926"/>
    </source>
</evidence>
<dbReference type="Pfam" id="PF12822">
    <property type="entry name" value="ECF_trnsprt"/>
    <property type="match status" value="1"/>
</dbReference>
<organism evidence="2 3">
    <name type="scientific">Granulicatella adiacens ATCC 49175</name>
    <dbReference type="NCBI Taxonomy" id="638301"/>
    <lineage>
        <taxon>Bacteria</taxon>
        <taxon>Bacillati</taxon>
        <taxon>Bacillota</taxon>
        <taxon>Bacilli</taxon>
        <taxon>Lactobacillales</taxon>
        <taxon>Carnobacteriaceae</taxon>
        <taxon>Granulicatella</taxon>
    </lineage>
</organism>
<dbReference type="AlphaFoldDB" id="C8NIX2"/>
<keyword evidence="3" id="KW-1185">Reference proteome</keyword>
<keyword evidence="1" id="KW-0472">Membrane</keyword>
<feature type="transmembrane region" description="Helical" evidence="1">
    <location>
        <begin position="37"/>
        <end position="60"/>
    </location>
</feature>
<keyword evidence="1" id="KW-0812">Transmembrane</keyword>
<sequence length="174" mass="19812">MKISTQKIAFIAMMSAFCVIGRLGMLAFPNVQPITVVVIWMTLELGWGYGVSISILSILISNLLISMGPWTLYQMISFSIVCLCATLLSPLWKKRARYPKVSFFIFPIFAGLMGYLYGFIISGIWVLSMPGLNFWIYYANGILFDTYHALGNIAFWILLIPIFERLNPFEKLKK</sequence>
<evidence type="ECO:0000256" key="1">
    <source>
        <dbReference type="SAM" id="Phobius"/>
    </source>
</evidence>
<dbReference type="EMBL" id="ACKZ01000029">
    <property type="protein sequence ID" value="EEW36519.1"/>
    <property type="molecule type" value="Genomic_DNA"/>
</dbReference>
<dbReference type="GeneID" id="78412376"/>
<dbReference type="Proteomes" id="UP000005926">
    <property type="component" value="Unassembled WGS sequence"/>
</dbReference>
<dbReference type="InterPro" id="IPR024529">
    <property type="entry name" value="ECF_trnsprt_substrate-spec"/>
</dbReference>
<dbReference type="GO" id="GO:0022857">
    <property type="term" value="F:transmembrane transporter activity"/>
    <property type="evidence" value="ECO:0007669"/>
    <property type="project" value="InterPro"/>
</dbReference>
<name>C8NIX2_9LACT</name>
<comment type="caution">
    <text evidence="2">The sequence shown here is derived from an EMBL/GenBank/DDBJ whole genome shotgun (WGS) entry which is preliminary data.</text>
</comment>
<evidence type="ECO:0008006" key="4">
    <source>
        <dbReference type="Google" id="ProtNLM"/>
    </source>
</evidence>
<protein>
    <recommendedName>
        <fullName evidence="4">ECF transporter S component</fullName>
    </recommendedName>
</protein>
<keyword evidence="1" id="KW-1133">Transmembrane helix</keyword>